<dbReference type="PIRSF" id="PIRSF006648">
    <property type="entry name" value="DrrB"/>
    <property type="match status" value="1"/>
</dbReference>
<keyword evidence="9" id="KW-1185">Reference proteome</keyword>
<feature type="transmembrane region" description="Helical" evidence="6">
    <location>
        <begin position="184"/>
        <end position="202"/>
    </location>
</feature>
<dbReference type="RefSeq" id="WP_145851133.1">
    <property type="nucleotide sequence ID" value="NZ_RPFW01000001.1"/>
</dbReference>
<keyword evidence="6" id="KW-1003">Cell membrane</keyword>
<proteinExistence type="inferred from homology"/>
<dbReference type="PANTHER" id="PTHR43229">
    <property type="entry name" value="NODULATION PROTEIN J"/>
    <property type="match status" value="1"/>
</dbReference>
<dbReference type="PANTHER" id="PTHR43229:SF2">
    <property type="entry name" value="NODULATION PROTEIN J"/>
    <property type="match status" value="1"/>
</dbReference>
<evidence type="ECO:0000313" key="8">
    <source>
        <dbReference type="EMBL" id="TVZ06378.1"/>
    </source>
</evidence>
<evidence type="ECO:0000256" key="1">
    <source>
        <dbReference type="ARBA" id="ARBA00004141"/>
    </source>
</evidence>
<dbReference type="PROSITE" id="PS51012">
    <property type="entry name" value="ABC_TM2"/>
    <property type="match status" value="1"/>
</dbReference>
<dbReference type="AlphaFoldDB" id="A0A6P2C545"/>
<dbReference type="GO" id="GO:0140359">
    <property type="term" value="F:ABC-type transporter activity"/>
    <property type="evidence" value="ECO:0007669"/>
    <property type="project" value="InterPro"/>
</dbReference>
<evidence type="ECO:0000256" key="2">
    <source>
        <dbReference type="ARBA" id="ARBA00022692"/>
    </source>
</evidence>
<gene>
    <name evidence="8" type="ORF">EAS64_02845</name>
</gene>
<keyword evidence="4 6" id="KW-0472">Membrane</keyword>
<dbReference type="OrthoDB" id="670210at2"/>
<feature type="domain" description="ABC transmembrane type-2" evidence="7">
    <location>
        <begin position="30"/>
        <end position="258"/>
    </location>
</feature>
<dbReference type="Pfam" id="PF01061">
    <property type="entry name" value="ABC2_membrane"/>
    <property type="match status" value="1"/>
</dbReference>
<accession>A0A6P2C545</accession>
<keyword evidence="6" id="KW-0813">Transport</keyword>
<organism evidence="8 9">
    <name type="scientific">Trebonia kvetii</name>
    <dbReference type="NCBI Taxonomy" id="2480626"/>
    <lineage>
        <taxon>Bacteria</taxon>
        <taxon>Bacillati</taxon>
        <taxon>Actinomycetota</taxon>
        <taxon>Actinomycetes</taxon>
        <taxon>Streptosporangiales</taxon>
        <taxon>Treboniaceae</taxon>
        <taxon>Trebonia</taxon>
    </lineage>
</organism>
<feature type="transmembrane region" description="Helical" evidence="6">
    <location>
        <begin position="69"/>
        <end position="91"/>
    </location>
</feature>
<dbReference type="EMBL" id="RPFW01000001">
    <property type="protein sequence ID" value="TVZ06378.1"/>
    <property type="molecule type" value="Genomic_DNA"/>
</dbReference>
<dbReference type="InterPro" id="IPR047817">
    <property type="entry name" value="ABC2_TM_bact-type"/>
</dbReference>
<evidence type="ECO:0000256" key="5">
    <source>
        <dbReference type="ARBA" id="ARBA00023251"/>
    </source>
</evidence>
<protein>
    <recommendedName>
        <fullName evidence="6">Transport permease protein</fullName>
    </recommendedName>
</protein>
<evidence type="ECO:0000256" key="3">
    <source>
        <dbReference type="ARBA" id="ARBA00022989"/>
    </source>
</evidence>
<evidence type="ECO:0000259" key="7">
    <source>
        <dbReference type="PROSITE" id="PS51012"/>
    </source>
</evidence>
<comment type="subcellular location">
    <subcellularLocation>
        <location evidence="6">Cell membrane</location>
        <topology evidence="6">Multi-pass membrane protein</topology>
    </subcellularLocation>
    <subcellularLocation>
        <location evidence="1">Membrane</location>
        <topology evidence="1">Multi-pass membrane protein</topology>
    </subcellularLocation>
</comment>
<feature type="transmembrane region" description="Helical" evidence="6">
    <location>
        <begin position="237"/>
        <end position="256"/>
    </location>
</feature>
<comment type="caution">
    <text evidence="8">The sequence shown here is derived from an EMBL/GenBank/DDBJ whole genome shotgun (WGS) entry which is preliminary data.</text>
</comment>
<comment type="similarity">
    <text evidence="6">Belongs to the ABC-2 integral membrane protein family.</text>
</comment>
<dbReference type="InterPro" id="IPR000412">
    <property type="entry name" value="ABC_2_transport"/>
</dbReference>
<keyword evidence="5" id="KW-0046">Antibiotic resistance</keyword>
<dbReference type="GO" id="GO:0043190">
    <property type="term" value="C:ATP-binding cassette (ABC) transporter complex"/>
    <property type="evidence" value="ECO:0007669"/>
    <property type="project" value="InterPro"/>
</dbReference>
<sequence length="263" mass="27221">MTTAAVSYRPARDSALIAGRNLRVLRKNPGRMIYPLVQPLVLLVMFVSVFGNLAVTAHAAGASGTYRQFLIPGIIIENAALTAPTTGLALLRDTSSGLADRFRSLPMSRAAVLAGRLASDAVVFAVQAVLLLAVAAPLGFHVAGELPALAAIVAVTVAFALSVAVLSAWLALLINDPETAERVLFFPAIALAFISSAFAPVADLAGWMQPIARANPVTAAAAVIRSLASGGAVGVPLLELGCWTAALILIPGFLAARRWNAPR</sequence>
<keyword evidence="2 6" id="KW-0812">Transmembrane</keyword>
<dbReference type="InterPro" id="IPR013525">
    <property type="entry name" value="ABC2_TM"/>
</dbReference>
<feature type="transmembrane region" description="Helical" evidence="6">
    <location>
        <begin position="148"/>
        <end position="172"/>
    </location>
</feature>
<feature type="transmembrane region" description="Helical" evidence="6">
    <location>
        <begin position="112"/>
        <end position="136"/>
    </location>
</feature>
<evidence type="ECO:0000256" key="6">
    <source>
        <dbReference type="RuleBase" id="RU361157"/>
    </source>
</evidence>
<keyword evidence="3 6" id="KW-1133">Transmembrane helix</keyword>
<name>A0A6P2C545_9ACTN</name>
<evidence type="ECO:0000313" key="9">
    <source>
        <dbReference type="Proteomes" id="UP000460272"/>
    </source>
</evidence>
<feature type="transmembrane region" description="Helical" evidence="6">
    <location>
        <begin position="33"/>
        <end position="57"/>
    </location>
</feature>
<dbReference type="GO" id="GO:0046677">
    <property type="term" value="P:response to antibiotic"/>
    <property type="evidence" value="ECO:0007669"/>
    <property type="project" value="UniProtKB-KW"/>
</dbReference>
<dbReference type="Proteomes" id="UP000460272">
    <property type="component" value="Unassembled WGS sequence"/>
</dbReference>
<dbReference type="InterPro" id="IPR051784">
    <property type="entry name" value="Nod_factor_ABC_transporter"/>
</dbReference>
<evidence type="ECO:0000256" key="4">
    <source>
        <dbReference type="ARBA" id="ARBA00023136"/>
    </source>
</evidence>
<reference evidence="8 9" key="1">
    <citation type="submission" date="2018-11" db="EMBL/GenBank/DDBJ databases">
        <title>Trebonia kvetii gen.nov., sp.nov., a novel acidophilic actinobacterium, and proposal of the new actinobacterial family Treboniaceae fam. nov.</title>
        <authorList>
            <person name="Rapoport D."/>
            <person name="Sagova-Mareckova M."/>
            <person name="Sedlacek I."/>
            <person name="Provaznik J."/>
            <person name="Kralova S."/>
            <person name="Pavlinic D."/>
            <person name="Benes V."/>
            <person name="Kopecky J."/>
        </authorList>
    </citation>
    <scope>NUCLEOTIDE SEQUENCE [LARGE SCALE GENOMIC DNA]</scope>
    <source>
        <strain evidence="8 9">15Tr583</strain>
    </source>
</reference>